<dbReference type="Pfam" id="PF00153">
    <property type="entry name" value="Mito_carr"/>
    <property type="match status" value="3"/>
</dbReference>
<gene>
    <name evidence="12" type="ORF">BSP0115_LOCUS7609</name>
</gene>
<evidence type="ECO:0000256" key="10">
    <source>
        <dbReference type="PROSITE-ProRule" id="PRU00282"/>
    </source>
</evidence>
<comment type="similarity">
    <text evidence="2 11">Belongs to the mitochondrial carrier (TC 2.A.29) family.</text>
</comment>
<proteinExistence type="inferred from homology"/>
<keyword evidence="7" id="KW-1133">Transmembrane helix</keyword>
<evidence type="ECO:0000313" key="12">
    <source>
        <dbReference type="EMBL" id="CAD8914356.1"/>
    </source>
</evidence>
<evidence type="ECO:0000256" key="5">
    <source>
        <dbReference type="ARBA" id="ARBA00022737"/>
    </source>
</evidence>
<dbReference type="InterPro" id="IPR023395">
    <property type="entry name" value="MCP_dom_sf"/>
</dbReference>
<evidence type="ECO:0000256" key="6">
    <source>
        <dbReference type="ARBA" id="ARBA00022792"/>
    </source>
</evidence>
<dbReference type="InterPro" id="IPR002067">
    <property type="entry name" value="MCP"/>
</dbReference>
<dbReference type="PANTHER" id="PTHR45678:SF15">
    <property type="entry name" value="MITOCHONDRIAL SUBSTRATE CARRIER FAMILY PROTEIN X"/>
    <property type="match status" value="1"/>
</dbReference>
<dbReference type="InterPro" id="IPR018108">
    <property type="entry name" value="MCP_transmembrane"/>
</dbReference>
<evidence type="ECO:0000256" key="1">
    <source>
        <dbReference type="ARBA" id="ARBA00004448"/>
    </source>
</evidence>
<organism evidence="12">
    <name type="scientific">Bicosoecida sp. CB-2014</name>
    <dbReference type="NCBI Taxonomy" id="1486930"/>
    <lineage>
        <taxon>Eukaryota</taxon>
        <taxon>Sar</taxon>
        <taxon>Stramenopiles</taxon>
        <taxon>Bigyra</taxon>
        <taxon>Opalozoa</taxon>
        <taxon>Bicosoecida</taxon>
    </lineage>
</organism>
<dbReference type="Gene3D" id="1.50.40.10">
    <property type="entry name" value="Mitochondrial carrier domain"/>
    <property type="match status" value="2"/>
</dbReference>
<feature type="repeat" description="Solcar" evidence="10">
    <location>
        <begin position="58"/>
        <end position="148"/>
    </location>
</feature>
<evidence type="ECO:0000256" key="11">
    <source>
        <dbReference type="RuleBase" id="RU000488"/>
    </source>
</evidence>
<keyword evidence="9 10" id="KW-0472">Membrane</keyword>
<evidence type="ECO:0000256" key="9">
    <source>
        <dbReference type="ARBA" id="ARBA00023136"/>
    </source>
</evidence>
<dbReference type="PRINTS" id="PR00926">
    <property type="entry name" value="MITOCARRIER"/>
</dbReference>
<reference evidence="12" key="1">
    <citation type="submission" date="2021-01" db="EMBL/GenBank/DDBJ databases">
        <authorList>
            <person name="Corre E."/>
            <person name="Pelletier E."/>
            <person name="Niang G."/>
            <person name="Scheremetjew M."/>
            <person name="Finn R."/>
            <person name="Kale V."/>
            <person name="Holt S."/>
            <person name="Cochrane G."/>
            <person name="Meng A."/>
            <person name="Brown T."/>
            <person name="Cohen L."/>
        </authorList>
    </citation>
    <scope>NUCLEOTIDE SEQUENCE</scope>
    <source>
        <strain evidence="12">Ms1</strain>
    </source>
</reference>
<dbReference type="PROSITE" id="PS50920">
    <property type="entry name" value="SOLCAR"/>
    <property type="match status" value="3"/>
</dbReference>
<evidence type="ECO:0000256" key="3">
    <source>
        <dbReference type="ARBA" id="ARBA00022448"/>
    </source>
</evidence>
<evidence type="ECO:0000256" key="7">
    <source>
        <dbReference type="ARBA" id="ARBA00022989"/>
    </source>
</evidence>
<name>A0A7S1CAX8_9STRA</name>
<evidence type="ECO:0000256" key="8">
    <source>
        <dbReference type="ARBA" id="ARBA00023128"/>
    </source>
</evidence>
<dbReference type="GO" id="GO:0022857">
    <property type="term" value="F:transmembrane transporter activity"/>
    <property type="evidence" value="ECO:0007669"/>
    <property type="project" value="TreeGrafter"/>
</dbReference>
<keyword evidence="3 11" id="KW-0813">Transport</keyword>
<keyword evidence="4 10" id="KW-0812">Transmembrane</keyword>
<dbReference type="PANTHER" id="PTHR45678">
    <property type="entry name" value="MITOCHONDRIAL 2-OXODICARBOXYLATE CARRIER 1-RELATED"/>
    <property type="match status" value="1"/>
</dbReference>
<feature type="repeat" description="Solcar" evidence="10">
    <location>
        <begin position="248"/>
        <end position="334"/>
    </location>
</feature>
<keyword evidence="8" id="KW-0496">Mitochondrion</keyword>
<accession>A0A7S1CAX8</accession>
<dbReference type="GO" id="GO:0005743">
    <property type="term" value="C:mitochondrial inner membrane"/>
    <property type="evidence" value="ECO:0007669"/>
    <property type="project" value="UniProtKB-SubCell"/>
</dbReference>
<dbReference type="InterPro" id="IPR051028">
    <property type="entry name" value="Mito_Solute_Carrier"/>
</dbReference>
<dbReference type="EMBL" id="HBFS01011024">
    <property type="protein sequence ID" value="CAD8914356.1"/>
    <property type="molecule type" value="Transcribed_RNA"/>
</dbReference>
<keyword evidence="6" id="KW-0999">Mitochondrion inner membrane</keyword>
<dbReference type="AlphaFoldDB" id="A0A7S1CAX8"/>
<protein>
    <submittedName>
        <fullName evidence="12">Uncharacterized protein</fullName>
    </submittedName>
</protein>
<comment type="subcellular location">
    <subcellularLocation>
        <location evidence="1">Mitochondrion inner membrane</location>
        <topology evidence="1">Multi-pass membrane protein</topology>
    </subcellularLocation>
</comment>
<feature type="repeat" description="Solcar" evidence="10">
    <location>
        <begin position="155"/>
        <end position="239"/>
    </location>
</feature>
<sequence>MWRGGDARAGEAGRGMSVARRSAPMGSVMPHLSAAAAPVSLTAPLRVTAPSPKEDIKIPLPAKLVVGAIAGIVGTSAAFPLDMVKTRMQSQKVGPDGTKVYKNAIDCFRQIIRHEGARGLYKGLGANLTGVAPEKAIKLTVNDFFRDKFTTDGHIPVQFEALSGALAGLCQVTATNPMEITKIRMQMQMTLPVEKRVNTMGVVRQLGLRGMYHGAGMTLMRDIPYSILFFPGYAHLRHLFADGHEGTRYILGVFVAGGLGSAIPAGFCTPMDVVKTRIQAPGGRGKYKGAADCARQILRDEGIFAFYKGAVPRMLVQAPLFAVALLAFELQKNFMRAQLNKERDARDAAAGEA</sequence>
<keyword evidence="5" id="KW-0677">Repeat</keyword>
<evidence type="ECO:0000256" key="4">
    <source>
        <dbReference type="ARBA" id="ARBA00022692"/>
    </source>
</evidence>
<dbReference type="SUPFAM" id="SSF103506">
    <property type="entry name" value="Mitochondrial carrier"/>
    <property type="match status" value="1"/>
</dbReference>
<evidence type="ECO:0000256" key="2">
    <source>
        <dbReference type="ARBA" id="ARBA00006375"/>
    </source>
</evidence>